<gene>
    <name evidence="3" type="ORF">P5673_012877</name>
</gene>
<dbReference type="EMBL" id="JARQWQ010000024">
    <property type="protein sequence ID" value="KAK2563870.1"/>
    <property type="molecule type" value="Genomic_DNA"/>
</dbReference>
<dbReference type="PANTHER" id="PTHR24104:SF57">
    <property type="entry name" value="BEE-MILK PROTEIN"/>
    <property type="match status" value="1"/>
</dbReference>
<reference evidence="3" key="1">
    <citation type="journal article" date="2023" name="G3 (Bethesda)">
        <title>Whole genome assembly and annotation of the endangered Caribbean coral Acropora cervicornis.</title>
        <authorList>
            <person name="Selwyn J.D."/>
            <person name="Vollmer S.V."/>
        </authorList>
    </citation>
    <scope>NUCLEOTIDE SEQUENCE</scope>
    <source>
        <strain evidence="3">K2</strain>
    </source>
</reference>
<feature type="repeat" description="NHL" evidence="2">
    <location>
        <begin position="230"/>
        <end position="273"/>
    </location>
</feature>
<dbReference type="PROSITE" id="PS51125">
    <property type="entry name" value="NHL"/>
    <property type="match status" value="4"/>
</dbReference>
<dbReference type="GO" id="GO:0043161">
    <property type="term" value="P:proteasome-mediated ubiquitin-dependent protein catabolic process"/>
    <property type="evidence" value="ECO:0007669"/>
    <property type="project" value="TreeGrafter"/>
</dbReference>
<dbReference type="Pfam" id="PF01436">
    <property type="entry name" value="NHL"/>
    <property type="match status" value="3"/>
</dbReference>
<dbReference type="InterPro" id="IPR011042">
    <property type="entry name" value="6-blade_b-propeller_TolB-like"/>
</dbReference>
<dbReference type="GO" id="GO:0061630">
    <property type="term" value="F:ubiquitin protein ligase activity"/>
    <property type="evidence" value="ECO:0007669"/>
    <property type="project" value="TreeGrafter"/>
</dbReference>
<evidence type="ECO:0000256" key="2">
    <source>
        <dbReference type="PROSITE-ProRule" id="PRU00504"/>
    </source>
</evidence>
<dbReference type="InterPro" id="IPR050952">
    <property type="entry name" value="TRIM-NHL_E3_ligases"/>
</dbReference>
<evidence type="ECO:0000313" key="4">
    <source>
        <dbReference type="Proteomes" id="UP001249851"/>
    </source>
</evidence>
<dbReference type="SUPFAM" id="SSF101898">
    <property type="entry name" value="NHL repeat"/>
    <property type="match status" value="1"/>
</dbReference>
<feature type="repeat" description="NHL" evidence="2">
    <location>
        <begin position="183"/>
        <end position="226"/>
    </location>
</feature>
<organism evidence="3 4">
    <name type="scientific">Acropora cervicornis</name>
    <name type="common">Staghorn coral</name>
    <dbReference type="NCBI Taxonomy" id="6130"/>
    <lineage>
        <taxon>Eukaryota</taxon>
        <taxon>Metazoa</taxon>
        <taxon>Cnidaria</taxon>
        <taxon>Anthozoa</taxon>
        <taxon>Hexacorallia</taxon>
        <taxon>Scleractinia</taxon>
        <taxon>Astrocoeniina</taxon>
        <taxon>Acroporidae</taxon>
        <taxon>Acropora</taxon>
    </lineage>
</organism>
<keyword evidence="4" id="KW-1185">Reference proteome</keyword>
<dbReference type="InterPro" id="IPR001258">
    <property type="entry name" value="NHL_repeat"/>
</dbReference>
<protein>
    <submittedName>
        <fullName evidence="3">RING finger protein nhl-1</fullName>
    </submittedName>
</protein>
<reference evidence="3" key="2">
    <citation type="journal article" date="2023" name="Science">
        <title>Genomic signatures of disease resistance in endangered staghorn corals.</title>
        <authorList>
            <person name="Vollmer S.V."/>
            <person name="Selwyn J.D."/>
            <person name="Despard B.A."/>
            <person name="Roesel C.L."/>
        </authorList>
    </citation>
    <scope>NUCLEOTIDE SEQUENCE</scope>
    <source>
        <strain evidence="3">K2</strain>
    </source>
</reference>
<dbReference type="PANTHER" id="PTHR24104">
    <property type="entry name" value="E3 UBIQUITIN-PROTEIN LIGASE NHLRC1-RELATED"/>
    <property type="match status" value="1"/>
</dbReference>
<sequence>MAALSTFGSIGTNHGEFQYPHGIAVSSSGEVAVVDTCNHRIQIFNEDGEFHRAFGSQGVDIGNLNFPDGATFDHEGNLVLADSDNHRLSFHSQDGQVIRILSNEDLRNPWGVCTTSEGNIAVCSGGDKRQIQVFSPEGSLLMSFGDPSSRHRPSYVAHSHDMYFVSYTDGQCVKAFDSQGRSLFSIGEAGFGDSQFNRPRGVAVDQHDQLLVCDGWNNRIQVFTLEGKFLHKFGSRGQGLGQLTFPVDLAIGRDGRIFVSELKGHRVQVFQGLDNLQQA</sequence>
<dbReference type="Proteomes" id="UP001249851">
    <property type="component" value="Unassembled WGS sequence"/>
</dbReference>
<evidence type="ECO:0000256" key="1">
    <source>
        <dbReference type="ARBA" id="ARBA00022737"/>
    </source>
</evidence>
<feature type="repeat" description="NHL" evidence="2">
    <location>
        <begin position="95"/>
        <end position="137"/>
    </location>
</feature>
<evidence type="ECO:0000313" key="3">
    <source>
        <dbReference type="EMBL" id="KAK2563870.1"/>
    </source>
</evidence>
<feature type="repeat" description="NHL" evidence="2">
    <location>
        <begin position="4"/>
        <end position="47"/>
    </location>
</feature>
<dbReference type="GO" id="GO:0000209">
    <property type="term" value="P:protein polyubiquitination"/>
    <property type="evidence" value="ECO:0007669"/>
    <property type="project" value="TreeGrafter"/>
</dbReference>
<dbReference type="Gene3D" id="2.120.10.30">
    <property type="entry name" value="TolB, C-terminal domain"/>
    <property type="match status" value="2"/>
</dbReference>
<accession>A0AAD9V7R8</accession>
<dbReference type="AlphaFoldDB" id="A0AAD9V7R8"/>
<proteinExistence type="predicted"/>
<name>A0AAD9V7R8_ACRCE</name>
<comment type="caution">
    <text evidence="3">The sequence shown here is derived from an EMBL/GenBank/DDBJ whole genome shotgun (WGS) entry which is preliminary data.</text>
</comment>
<keyword evidence="1" id="KW-0677">Repeat</keyword>